<evidence type="ECO:0000313" key="1">
    <source>
        <dbReference type="EMBL" id="GGE30345.1"/>
    </source>
</evidence>
<comment type="caution">
    <text evidence="1">The sequence shown here is derived from an EMBL/GenBank/DDBJ whole genome shotgun (WGS) entry which is preliminary data.</text>
</comment>
<evidence type="ECO:0000313" key="2">
    <source>
        <dbReference type="Proteomes" id="UP000612855"/>
    </source>
</evidence>
<name>A0A917EE43_9RHOB</name>
<proteinExistence type="predicted"/>
<dbReference type="RefSeq" id="WP_188477311.1">
    <property type="nucleotide sequence ID" value="NZ_BMFJ01000001.1"/>
</dbReference>
<organism evidence="1 2">
    <name type="scientific">Primorskyibacter flagellatus</name>
    <dbReference type="NCBI Taxonomy" id="1387277"/>
    <lineage>
        <taxon>Bacteria</taxon>
        <taxon>Pseudomonadati</taxon>
        <taxon>Pseudomonadota</taxon>
        <taxon>Alphaproteobacteria</taxon>
        <taxon>Rhodobacterales</taxon>
        <taxon>Roseobacteraceae</taxon>
        <taxon>Primorskyibacter</taxon>
    </lineage>
</organism>
<dbReference type="Proteomes" id="UP000612855">
    <property type="component" value="Unassembled WGS sequence"/>
</dbReference>
<sequence>MTHDPKTLRAAAEARPDAYAVYGADRTDAYAKGYCAGVEAYRKSILALADTPPEPVSVEDAARVLRCIEANWRKRMGYPDGYGNTLNMSSEWALGELRAIAGDQEPHHD</sequence>
<reference evidence="2" key="1">
    <citation type="journal article" date="2019" name="Int. J. Syst. Evol. Microbiol.">
        <title>The Global Catalogue of Microorganisms (GCM) 10K type strain sequencing project: providing services to taxonomists for standard genome sequencing and annotation.</title>
        <authorList>
            <consortium name="The Broad Institute Genomics Platform"/>
            <consortium name="The Broad Institute Genome Sequencing Center for Infectious Disease"/>
            <person name="Wu L."/>
            <person name="Ma J."/>
        </authorList>
    </citation>
    <scope>NUCLEOTIDE SEQUENCE [LARGE SCALE GENOMIC DNA]</scope>
    <source>
        <strain evidence="2">CGMCC 1.12664</strain>
    </source>
</reference>
<keyword evidence="2" id="KW-1185">Reference proteome</keyword>
<dbReference type="AlphaFoldDB" id="A0A917EE43"/>
<protein>
    <submittedName>
        <fullName evidence="1">Uncharacterized protein</fullName>
    </submittedName>
</protein>
<gene>
    <name evidence="1" type="ORF">GCM10011360_17960</name>
</gene>
<accession>A0A917EE43</accession>
<dbReference type="EMBL" id="BMFJ01000001">
    <property type="protein sequence ID" value="GGE30345.1"/>
    <property type="molecule type" value="Genomic_DNA"/>
</dbReference>